<dbReference type="Gene3D" id="2.30.110.50">
    <property type="match status" value="1"/>
</dbReference>
<feature type="domain" description="Gp5/Type VI secretion system Vgr C-terminal trimerisation" evidence="5">
    <location>
        <begin position="470"/>
        <end position="565"/>
    </location>
</feature>
<evidence type="ECO:0000256" key="3">
    <source>
        <dbReference type="ARBA" id="ARBA00022525"/>
    </source>
</evidence>
<comment type="subcellular location">
    <subcellularLocation>
        <location evidence="1">Secreted</location>
    </subcellularLocation>
</comment>
<dbReference type="NCBIfam" id="TIGR01646">
    <property type="entry name" value="vgr_GE"/>
    <property type="match status" value="1"/>
</dbReference>
<gene>
    <name evidence="6" type="primary">tssI</name>
    <name evidence="6" type="ORF">JR064_09325</name>
</gene>
<dbReference type="SUPFAM" id="SSF69349">
    <property type="entry name" value="Phage fibre proteins"/>
    <property type="match status" value="1"/>
</dbReference>
<evidence type="ECO:0000256" key="2">
    <source>
        <dbReference type="ARBA" id="ARBA00005558"/>
    </source>
</evidence>
<dbReference type="NCBIfam" id="TIGR03361">
    <property type="entry name" value="VI_Rhs_Vgr"/>
    <property type="match status" value="1"/>
</dbReference>
<comment type="caution">
    <text evidence="6">The sequence shown here is derived from an EMBL/GenBank/DDBJ whole genome shotgun (WGS) entry which is preliminary data.</text>
</comment>
<dbReference type="InterPro" id="IPR037026">
    <property type="entry name" value="Vgr_OB-fold_dom_sf"/>
</dbReference>
<evidence type="ECO:0000313" key="6">
    <source>
        <dbReference type="EMBL" id="MBN6102365.1"/>
    </source>
</evidence>
<dbReference type="EMBL" id="JAFIWB010000007">
    <property type="protein sequence ID" value="MBN6102365.1"/>
    <property type="molecule type" value="Genomic_DNA"/>
</dbReference>
<dbReference type="Gene3D" id="3.55.50.10">
    <property type="entry name" value="Baseplate protein-like domains"/>
    <property type="match status" value="1"/>
</dbReference>
<name>A0ABS3B176_9XANT</name>
<dbReference type="Pfam" id="PF22178">
    <property type="entry name" value="Gp5_trimer_C"/>
    <property type="match status" value="1"/>
</dbReference>
<keyword evidence="7" id="KW-1185">Reference proteome</keyword>
<proteinExistence type="inferred from homology"/>
<dbReference type="Pfam" id="PF05954">
    <property type="entry name" value="Phage_GPD"/>
    <property type="match status" value="1"/>
</dbReference>
<dbReference type="Gene3D" id="2.40.50.230">
    <property type="entry name" value="Gp5 N-terminal domain"/>
    <property type="match status" value="1"/>
</dbReference>
<evidence type="ECO:0000256" key="1">
    <source>
        <dbReference type="ARBA" id="ARBA00004613"/>
    </source>
</evidence>
<dbReference type="Gene3D" id="4.10.220.110">
    <property type="match status" value="1"/>
</dbReference>
<dbReference type="Proteomes" id="UP000695802">
    <property type="component" value="Unassembled WGS sequence"/>
</dbReference>
<organism evidence="6 7">
    <name type="scientific">Xanthomonas bonasiae</name>
    <dbReference type="NCBI Taxonomy" id="2810351"/>
    <lineage>
        <taxon>Bacteria</taxon>
        <taxon>Pseudomonadati</taxon>
        <taxon>Pseudomonadota</taxon>
        <taxon>Gammaproteobacteria</taxon>
        <taxon>Lysobacterales</taxon>
        <taxon>Lysobacteraceae</taxon>
        <taxon>Xanthomonas</taxon>
    </lineage>
</organism>
<dbReference type="PANTHER" id="PTHR32305">
    <property type="match status" value="1"/>
</dbReference>
<dbReference type="InterPro" id="IPR017847">
    <property type="entry name" value="T6SS_RhsGE_Vgr_subset"/>
</dbReference>
<evidence type="ECO:0000259" key="4">
    <source>
        <dbReference type="Pfam" id="PF04717"/>
    </source>
</evidence>
<reference evidence="6 7" key="1">
    <citation type="submission" date="2021-02" db="EMBL/GenBank/DDBJ databases">
        <title>Taxonomically Unique Crown Gall-Associated Xanthomonas Stains Have Deficiency in Virulence Repertories.</title>
        <authorList>
            <person name="Mafakheri H."/>
            <person name="Taghavi S.M."/>
            <person name="Dimkic I."/>
            <person name="Nemanja K."/>
            <person name="Osdaghi E."/>
        </authorList>
    </citation>
    <scope>NUCLEOTIDE SEQUENCE [LARGE SCALE GENOMIC DNA]</scope>
    <source>
        <strain evidence="6 7">FX4</strain>
    </source>
</reference>
<protein>
    <submittedName>
        <fullName evidence="6">Type VI secretion system tip protein VgrG</fullName>
    </submittedName>
</protein>
<evidence type="ECO:0000259" key="5">
    <source>
        <dbReference type="Pfam" id="PF22178"/>
    </source>
</evidence>
<accession>A0ABS3B176</accession>
<dbReference type="Pfam" id="PF04717">
    <property type="entry name" value="Phage_base_V"/>
    <property type="match status" value="1"/>
</dbReference>
<dbReference type="PANTHER" id="PTHR32305:SF15">
    <property type="entry name" value="PROTEIN RHSA-RELATED"/>
    <property type="match status" value="1"/>
</dbReference>
<dbReference type="InterPro" id="IPR050708">
    <property type="entry name" value="T6SS_VgrG/RHS"/>
</dbReference>
<dbReference type="InterPro" id="IPR006531">
    <property type="entry name" value="Gp5/Vgr_OB"/>
</dbReference>
<dbReference type="SUPFAM" id="SSF69255">
    <property type="entry name" value="gp5 N-terminal domain-like"/>
    <property type="match status" value="1"/>
</dbReference>
<dbReference type="InterPro" id="IPR006533">
    <property type="entry name" value="T6SS_Vgr_RhsGE"/>
</dbReference>
<sequence>MMTLHSDLGDALLFWRMQATEALGDLFEYRLTALSTQPRPDLRALLGTSMAVQLKAGEGHVRWYHGIVAHVAQTGFHVVDRLSYAVLEVTLVPKPWLLTQRRDCRIFTAQSVPEIVRTVLDGIGYGDVTLSLSGTYPKRDYCVQYREDDFNFISRLLEQEGIYYFFTHSQTTHTLVLADALGAHASSSGFETLPYVPPGQHANGMGATISQWQLARRVHTSAQQLTDYDPLRPRASLAVDEDIGHGGDLHPVSGLTAFDYPGAHVLVADGKRYAQVRAEAHNVQRSRYRGDSDAVGLRVGALFSLKAFPRPEWNQEYLVIGAQTALEAPGYASGEGSGAAPFACRFEAIESKLPFRNAARARQPLIAGLQTAVVTGSDTDEDIVVDQYGRIQVTFHWNTSARDGSKPSCPVRVASSWAGKGWGAMSLPRVGQEVVVSFLEGDPDRPLVIGSVYNADHMPPFALPDNKTQSGVRSRSAGGGAADFNEIRFEDKLGSEELFVHAQKDLREEVEHDHFATVDNDQTSTVKHDRKHKVDNDETLDVGNNATHAIGQKFKLSAGSEIELVTGASSIVMKSSGEIEIKGVTITVTGNNAVNVEGKVQVAIKGGATVDMGAGASVKVHSDAMLALEGGAMGTLKAPMLSLKADALHQIGGALIMIG</sequence>
<feature type="domain" description="Gp5/Type VI secretion system Vgr protein OB-fold" evidence="4">
    <location>
        <begin position="386"/>
        <end position="453"/>
    </location>
</feature>
<dbReference type="InterPro" id="IPR054030">
    <property type="entry name" value="Gp5_Vgr_C"/>
</dbReference>
<evidence type="ECO:0000313" key="7">
    <source>
        <dbReference type="Proteomes" id="UP000695802"/>
    </source>
</evidence>
<comment type="similarity">
    <text evidence="2">Belongs to the VgrG protein family.</text>
</comment>
<keyword evidence="3" id="KW-0964">Secreted</keyword>
<dbReference type="SUPFAM" id="SSF69279">
    <property type="entry name" value="Phage tail proteins"/>
    <property type="match status" value="2"/>
</dbReference>